<sequence>MYSITELANLSGITTRTLRYYESIGLIEAGRNAESGYRFYDEVAVDQLQHILILRELAVPLKDIASILKKPNDEVSQLKAHLNALKDEEKRLKRIIATVEKTIVSKERGTIMDNHEKFEGFKAERIAENEALYGEEIRRRYGNDTIDAANEKFLKLTPKKAQEAEGLSAEIERLILEGLRSGDSEGIIAKKLAEVHRDWLTIYWVEYAGETHRQLAEMYLSDDRFKVYYERIGEGATAFLVNAIKAHIKE</sequence>
<dbReference type="PANTHER" id="PTHR30204">
    <property type="entry name" value="REDOX-CYCLING DRUG-SENSING TRANSCRIPTIONAL ACTIVATOR SOXR"/>
    <property type="match status" value="1"/>
</dbReference>
<accession>A0ABS5PQL8</accession>
<dbReference type="Proteomes" id="UP000746471">
    <property type="component" value="Unassembled WGS sequence"/>
</dbReference>
<protein>
    <submittedName>
        <fullName evidence="7">MerR family transcriptional regulator</fullName>
    </submittedName>
</protein>
<evidence type="ECO:0000256" key="5">
    <source>
        <dbReference type="SAM" id="Coils"/>
    </source>
</evidence>
<dbReference type="Pfam" id="PF13411">
    <property type="entry name" value="MerR_1"/>
    <property type="match status" value="1"/>
</dbReference>
<name>A0ABS5PQL8_9FIRM</name>
<dbReference type="InterPro" id="IPR009061">
    <property type="entry name" value="DNA-bd_dom_put_sf"/>
</dbReference>
<keyword evidence="8" id="KW-1185">Reference proteome</keyword>
<dbReference type="SUPFAM" id="SSF89082">
    <property type="entry name" value="Antibiotic binding domain of TipA-like multidrug resistance regulators"/>
    <property type="match status" value="1"/>
</dbReference>
<gene>
    <name evidence="7" type="ORF">KHM83_08280</name>
</gene>
<dbReference type="RefSeq" id="WP_213236532.1">
    <property type="nucleotide sequence ID" value="NZ_JAHBCL010000012.1"/>
</dbReference>
<evidence type="ECO:0000259" key="6">
    <source>
        <dbReference type="PROSITE" id="PS50937"/>
    </source>
</evidence>
<dbReference type="EMBL" id="JAHBCL010000012">
    <property type="protein sequence ID" value="MBS7526671.1"/>
    <property type="molecule type" value="Genomic_DNA"/>
</dbReference>
<evidence type="ECO:0000256" key="3">
    <source>
        <dbReference type="ARBA" id="ARBA00023159"/>
    </source>
</evidence>
<keyword evidence="3" id="KW-0010">Activator</keyword>
<dbReference type="InterPro" id="IPR047057">
    <property type="entry name" value="MerR_fam"/>
</dbReference>
<dbReference type="PROSITE" id="PS50937">
    <property type="entry name" value="HTH_MERR_2"/>
    <property type="match status" value="1"/>
</dbReference>
<feature type="coiled-coil region" evidence="5">
    <location>
        <begin position="75"/>
        <end position="102"/>
    </location>
</feature>
<dbReference type="SUPFAM" id="SSF46955">
    <property type="entry name" value="Putative DNA-binding domain"/>
    <property type="match status" value="1"/>
</dbReference>
<keyword evidence="1" id="KW-0805">Transcription regulation</keyword>
<dbReference type="InterPro" id="IPR036244">
    <property type="entry name" value="TipA-like_antibiotic-bd"/>
</dbReference>
<keyword evidence="5" id="KW-0175">Coiled coil</keyword>
<feature type="domain" description="HTH merR-type" evidence="6">
    <location>
        <begin position="1"/>
        <end position="70"/>
    </location>
</feature>
<evidence type="ECO:0000256" key="2">
    <source>
        <dbReference type="ARBA" id="ARBA00023125"/>
    </source>
</evidence>
<dbReference type="PANTHER" id="PTHR30204:SF90">
    <property type="entry name" value="HTH-TYPE TRANSCRIPTIONAL ACTIVATOR MTA"/>
    <property type="match status" value="1"/>
</dbReference>
<dbReference type="PRINTS" id="PR00040">
    <property type="entry name" value="HTHMERR"/>
</dbReference>
<dbReference type="SMART" id="SM00422">
    <property type="entry name" value="HTH_MERR"/>
    <property type="match status" value="1"/>
</dbReference>
<proteinExistence type="predicted"/>
<comment type="caution">
    <text evidence="7">The sequence shown here is derived from an EMBL/GenBank/DDBJ whole genome shotgun (WGS) entry which is preliminary data.</text>
</comment>
<dbReference type="InterPro" id="IPR000551">
    <property type="entry name" value="MerR-type_HTH_dom"/>
</dbReference>
<evidence type="ECO:0000256" key="1">
    <source>
        <dbReference type="ARBA" id="ARBA00023015"/>
    </source>
</evidence>
<dbReference type="Gene3D" id="1.10.1660.10">
    <property type="match status" value="1"/>
</dbReference>
<dbReference type="Gene3D" id="1.10.490.50">
    <property type="entry name" value="Antibiotic binding domain of TipA-like multidrug resistance regulators"/>
    <property type="match status" value="1"/>
</dbReference>
<keyword evidence="2" id="KW-0238">DNA-binding</keyword>
<dbReference type="InterPro" id="IPR012925">
    <property type="entry name" value="TipAS_dom"/>
</dbReference>
<dbReference type="CDD" id="cd01106">
    <property type="entry name" value="HTH_TipAL-Mta"/>
    <property type="match status" value="1"/>
</dbReference>
<reference evidence="7 8" key="1">
    <citation type="submission" date="2021-05" db="EMBL/GenBank/DDBJ databases">
        <title>Fusibacter ferrireducens sp. nov., an anaerobic, sulfur- and Fe-reducing bacterium isolated from the mangrove sediment.</title>
        <authorList>
            <person name="Qiu D."/>
        </authorList>
    </citation>
    <scope>NUCLEOTIDE SEQUENCE [LARGE SCALE GENOMIC DNA]</scope>
    <source>
        <strain evidence="7 8">DSM 12116</strain>
    </source>
</reference>
<evidence type="ECO:0000313" key="8">
    <source>
        <dbReference type="Proteomes" id="UP000746471"/>
    </source>
</evidence>
<evidence type="ECO:0000256" key="4">
    <source>
        <dbReference type="ARBA" id="ARBA00023163"/>
    </source>
</evidence>
<dbReference type="Pfam" id="PF07739">
    <property type="entry name" value="TipAS"/>
    <property type="match status" value="1"/>
</dbReference>
<keyword evidence="4" id="KW-0804">Transcription</keyword>
<organism evidence="7 8">
    <name type="scientific">Fusibacter paucivorans</name>
    <dbReference type="NCBI Taxonomy" id="76009"/>
    <lineage>
        <taxon>Bacteria</taxon>
        <taxon>Bacillati</taxon>
        <taxon>Bacillota</taxon>
        <taxon>Clostridia</taxon>
        <taxon>Eubacteriales</taxon>
        <taxon>Eubacteriales Family XII. Incertae Sedis</taxon>
        <taxon>Fusibacter</taxon>
    </lineage>
</organism>
<evidence type="ECO:0000313" key="7">
    <source>
        <dbReference type="EMBL" id="MBS7526671.1"/>
    </source>
</evidence>